<evidence type="ECO:0000313" key="2">
    <source>
        <dbReference type="EMBL" id="KAK7155158.1"/>
    </source>
</evidence>
<dbReference type="Proteomes" id="UP001364617">
    <property type="component" value="Unassembled WGS sequence"/>
</dbReference>
<keyword evidence="3" id="KW-1185">Reference proteome</keyword>
<proteinExistence type="predicted"/>
<evidence type="ECO:0000313" key="3">
    <source>
        <dbReference type="Proteomes" id="UP001364617"/>
    </source>
</evidence>
<dbReference type="PANTHER" id="PTHR31751">
    <property type="entry name" value="SI:CH211-108C17.2-RELATED-RELATED"/>
    <property type="match status" value="1"/>
</dbReference>
<dbReference type="PANTHER" id="PTHR31751:SF7">
    <property type="entry name" value="THAP-TYPE DOMAIN-CONTAINING PROTEIN"/>
    <property type="match status" value="1"/>
</dbReference>
<name>A0AAN9CYX1_9TELE</name>
<organism evidence="2 3">
    <name type="scientific">Phoxinus phoxinus</name>
    <name type="common">Eurasian minnow</name>
    <dbReference type="NCBI Taxonomy" id="58324"/>
    <lineage>
        <taxon>Eukaryota</taxon>
        <taxon>Metazoa</taxon>
        <taxon>Chordata</taxon>
        <taxon>Craniata</taxon>
        <taxon>Vertebrata</taxon>
        <taxon>Euteleostomi</taxon>
        <taxon>Actinopterygii</taxon>
        <taxon>Neopterygii</taxon>
        <taxon>Teleostei</taxon>
        <taxon>Ostariophysi</taxon>
        <taxon>Cypriniformes</taxon>
        <taxon>Leuciscidae</taxon>
        <taxon>Phoxininae</taxon>
        <taxon>Phoxinus</taxon>
    </lineage>
</organism>
<feature type="region of interest" description="Disordered" evidence="1">
    <location>
        <begin position="240"/>
        <end position="267"/>
    </location>
</feature>
<reference evidence="2 3" key="1">
    <citation type="submission" date="2024-02" db="EMBL/GenBank/DDBJ databases">
        <title>Chromosome-level genome assembly of the Eurasian Minnow (Phoxinus phoxinus).</title>
        <authorList>
            <person name="Oriowo T.O."/>
            <person name="Martin S."/>
            <person name="Stange M."/>
            <person name="Chrysostomakis Y."/>
            <person name="Brown T."/>
            <person name="Winkler S."/>
            <person name="Kukowka S."/>
            <person name="Myers E.W."/>
            <person name="Bohne A."/>
        </authorList>
    </citation>
    <scope>NUCLEOTIDE SEQUENCE [LARGE SCALE GENOMIC DNA]</scope>
    <source>
        <strain evidence="2">ZFMK-TIS-60720</strain>
        <tissue evidence="2">Whole Organism</tissue>
    </source>
</reference>
<dbReference type="AlphaFoldDB" id="A0AAN9CYX1"/>
<protein>
    <submittedName>
        <fullName evidence="2">Uncharacterized protein</fullName>
    </submittedName>
</protein>
<evidence type="ECO:0000256" key="1">
    <source>
        <dbReference type="SAM" id="MobiDB-lite"/>
    </source>
</evidence>
<comment type="caution">
    <text evidence="2">The sequence shown here is derived from an EMBL/GenBank/DDBJ whole genome shotgun (WGS) entry which is preliminary data.</text>
</comment>
<gene>
    <name evidence="2" type="ORF">R3I93_009950</name>
</gene>
<dbReference type="EMBL" id="JAYKXH010000010">
    <property type="protein sequence ID" value="KAK7155158.1"/>
    <property type="molecule type" value="Genomic_DNA"/>
</dbReference>
<sequence>MFGNVMISNSTDPDKGRYKDLGIHHSLDMWHGAKNLEKKIAAAAKVKGQSILLHWLKDIVNHFWWCCKTADTKDHFLALWIGICHHVCNIHTWEMGSCQHSDLGEGLGKQWIQRDSKSHKALVGIVFNKRWLKDVHKYLRFRSTADLESFQNHILMYASKRFAFTPPVYEARVLLAALDYNFHRNRPTSATCEGKQILRRLYNKHARRYSLYALKSEKTYKYISELQAKILNQRLTSGVGMPRRRSLRPNDPRTRGVVPPVPPPPISELMQTQVSRGLGM</sequence>
<accession>A0AAN9CYX1</accession>